<comment type="subcellular location">
    <subcellularLocation>
        <location evidence="1">Cell inner membrane</location>
        <topology evidence="1">Single-pass type II membrane protein</topology>
    </subcellularLocation>
</comment>
<dbReference type="UniPathway" id="UPA00219"/>
<evidence type="ECO:0000256" key="18">
    <source>
        <dbReference type="ARBA" id="ARBA00022989"/>
    </source>
</evidence>
<reference evidence="32 33" key="1">
    <citation type="journal article" date="2014" name="Nat. Commun.">
        <title>Physiological and genomic features of highly alkaliphilic hydrogen-utilizing Betaproteobacteria from a continental serpentinizing site.</title>
        <authorList>
            <person name="Suzuki S."/>
            <person name="Kuenen J.G."/>
            <person name="Schipper K."/>
            <person name="van der Velde S."/>
            <person name="Ishii S."/>
            <person name="Wu A."/>
            <person name="Sorokin D.Y."/>
            <person name="Tenney A."/>
            <person name="Meng X.Y."/>
            <person name="Morrill P.L."/>
            <person name="Kamagata Y."/>
            <person name="Muyzer G."/>
            <person name="Nealson K.H."/>
        </authorList>
    </citation>
    <scope>NUCLEOTIDE SEQUENCE [LARGE SCALE GENOMIC DNA]</scope>
    <source>
        <strain evidence="32 33">A1</strain>
    </source>
</reference>
<keyword evidence="8" id="KW-0997">Cell inner membrane</keyword>
<keyword evidence="15" id="KW-0133">Cell shape</keyword>
<keyword evidence="17" id="KW-0573">Peptidoglycan synthesis</keyword>
<dbReference type="SUPFAM" id="SSF53955">
    <property type="entry name" value="Lysozyme-like"/>
    <property type="match status" value="1"/>
</dbReference>
<dbReference type="Proteomes" id="UP000067461">
    <property type="component" value="Chromosome"/>
</dbReference>
<evidence type="ECO:0000256" key="21">
    <source>
        <dbReference type="ARBA" id="ARBA00023268"/>
    </source>
</evidence>
<evidence type="ECO:0000313" key="33">
    <source>
        <dbReference type="Proteomes" id="UP000067461"/>
    </source>
</evidence>
<dbReference type="SUPFAM" id="SSF56601">
    <property type="entry name" value="beta-lactamase/transpeptidase-like"/>
    <property type="match status" value="1"/>
</dbReference>
<dbReference type="InterPro" id="IPR050396">
    <property type="entry name" value="Glycosyltr_51/Transpeptidase"/>
</dbReference>
<comment type="catalytic activity">
    <reaction evidence="25">
        <text>[GlcNAc-(1-&gt;4)-Mur2Ac(oyl-L-Ala-gamma-D-Glu-L-Lys-D-Ala-D-Ala)](n)-di-trans,octa-cis-undecaprenyl diphosphate + beta-D-GlcNAc-(1-&gt;4)-Mur2Ac(oyl-L-Ala-gamma-D-Glu-L-Lys-D-Ala-D-Ala)-di-trans,octa-cis-undecaprenyl diphosphate = [GlcNAc-(1-&gt;4)-Mur2Ac(oyl-L-Ala-gamma-D-Glu-L-Lys-D-Ala-D-Ala)](n+1)-di-trans,octa-cis-undecaprenyl diphosphate + di-trans,octa-cis-undecaprenyl diphosphate + H(+)</text>
        <dbReference type="Rhea" id="RHEA:23708"/>
        <dbReference type="Rhea" id="RHEA-COMP:9602"/>
        <dbReference type="Rhea" id="RHEA-COMP:9603"/>
        <dbReference type="ChEBI" id="CHEBI:15378"/>
        <dbReference type="ChEBI" id="CHEBI:58405"/>
        <dbReference type="ChEBI" id="CHEBI:60033"/>
        <dbReference type="ChEBI" id="CHEBI:78435"/>
        <dbReference type="EC" id="2.4.99.28"/>
    </reaction>
</comment>
<dbReference type="InterPro" id="IPR023346">
    <property type="entry name" value="Lysozyme-like_dom_sf"/>
</dbReference>
<dbReference type="FunFam" id="1.10.3810.10:FF:000003">
    <property type="entry name" value="Penicillin-binding protein 1a"/>
    <property type="match status" value="1"/>
</dbReference>
<keyword evidence="11" id="KW-0328">Glycosyltransferase</keyword>
<dbReference type="InterPro" id="IPR036950">
    <property type="entry name" value="PBP_transglycosylase"/>
</dbReference>
<comment type="catalytic activity">
    <reaction evidence="23">
        <text>Preferential cleavage: (Ac)2-L-Lys-D-Ala-|-D-Ala. Also transpeptidation of peptidyl-alanyl moieties that are N-acyl substituents of D-alanine.</text>
        <dbReference type="EC" id="3.4.16.4"/>
    </reaction>
</comment>
<dbReference type="GO" id="GO:0030288">
    <property type="term" value="C:outer membrane-bounded periplasmic space"/>
    <property type="evidence" value="ECO:0007669"/>
    <property type="project" value="TreeGrafter"/>
</dbReference>
<dbReference type="Pfam" id="PF00905">
    <property type="entry name" value="Transpeptidase"/>
    <property type="match status" value="1"/>
</dbReference>
<dbReference type="InterPro" id="IPR031376">
    <property type="entry name" value="PCB_OB"/>
</dbReference>
<dbReference type="NCBIfam" id="TIGR02074">
    <property type="entry name" value="PBP_1a_fam"/>
    <property type="match status" value="1"/>
</dbReference>
<dbReference type="GO" id="GO:0046677">
    <property type="term" value="P:response to antibiotic"/>
    <property type="evidence" value="ECO:0007669"/>
    <property type="project" value="UniProtKB-KW"/>
</dbReference>
<evidence type="ECO:0000256" key="28">
    <source>
        <dbReference type="SAM" id="Phobius"/>
    </source>
</evidence>
<evidence type="ECO:0000256" key="20">
    <source>
        <dbReference type="ARBA" id="ARBA00023251"/>
    </source>
</evidence>
<keyword evidence="21" id="KW-0511">Multifunctional enzyme</keyword>
<organism evidence="32 33">
    <name type="scientific">Serpentinimonas raichei</name>
    <dbReference type="NCBI Taxonomy" id="1458425"/>
    <lineage>
        <taxon>Bacteria</taxon>
        <taxon>Pseudomonadati</taxon>
        <taxon>Pseudomonadota</taxon>
        <taxon>Betaproteobacteria</taxon>
        <taxon>Burkholderiales</taxon>
        <taxon>Comamonadaceae</taxon>
        <taxon>Serpentinimonas</taxon>
    </lineage>
</organism>
<evidence type="ECO:0000256" key="11">
    <source>
        <dbReference type="ARBA" id="ARBA00022676"/>
    </source>
</evidence>
<proteinExistence type="inferred from homology"/>
<keyword evidence="22" id="KW-0961">Cell wall biogenesis/degradation</keyword>
<accession>A0A060NGN2</accession>
<dbReference type="Pfam" id="PF17092">
    <property type="entry name" value="PCB_OB"/>
    <property type="match status" value="1"/>
</dbReference>
<keyword evidence="33" id="KW-1185">Reference proteome</keyword>
<evidence type="ECO:0000256" key="17">
    <source>
        <dbReference type="ARBA" id="ARBA00022984"/>
    </source>
</evidence>
<evidence type="ECO:0000259" key="30">
    <source>
        <dbReference type="Pfam" id="PF00912"/>
    </source>
</evidence>
<dbReference type="InterPro" id="IPR001460">
    <property type="entry name" value="PCN-bd_Tpept"/>
</dbReference>
<comment type="pathway">
    <text evidence="26">Glycan biosynthesis.</text>
</comment>
<evidence type="ECO:0000256" key="25">
    <source>
        <dbReference type="ARBA" id="ARBA00049902"/>
    </source>
</evidence>
<evidence type="ECO:0000256" key="26">
    <source>
        <dbReference type="ARBA" id="ARBA00060592"/>
    </source>
</evidence>
<dbReference type="EC" id="3.4.16.4" evidence="5"/>
<evidence type="ECO:0000256" key="27">
    <source>
        <dbReference type="SAM" id="MobiDB-lite"/>
    </source>
</evidence>
<dbReference type="GO" id="GO:0071555">
    <property type="term" value="P:cell wall organization"/>
    <property type="evidence" value="ECO:0007669"/>
    <property type="project" value="UniProtKB-KW"/>
</dbReference>
<evidence type="ECO:0000256" key="9">
    <source>
        <dbReference type="ARBA" id="ARBA00022645"/>
    </source>
</evidence>
<comment type="pathway">
    <text evidence="2">Cell wall biogenesis; peptidoglycan biosynthesis.</text>
</comment>
<keyword evidence="10" id="KW-0645">Protease</keyword>
<dbReference type="InterPro" id="IPR012338">
    <property type="entry name" value="Beta-lactam/transpept-like"/>
</dbReference>
<keyword evidence="13 28" id="KW-0812">Transmembrane</keyword>
<feature type="region of interest" description="Disordered" evidence="27">
    <location>
        <begin position="1"/>
        <end position="23"/>
    </location>
</feature>
<dbReference type="AlphaFoldDB" id="A0A060NGN2"/>
<keyword evidence="19 28" id="KW-0472">Membrane</keyword>
<evidence type="ECO:0000256" key="2">
    <source>
        <dbReference type="ARBA" id="ARBA00004752"/>
    </source>
</evidence>
<keyword evidence="16" id="KW-0735">Signal-anchor</keyword>
<dbReference type="GO" id="GO:0008658">
    <property type="term" value="F:penicillin binding"/>
    <property type="evidence" value="ECO:0007669"/>
    <property type="project" value="InterPro"/>
</dbReference>
<evidence type="ECO:0000256" key="3">
    <source>
        <dbReference type="ARBA" id="ARBA00007090"/>
    </source>
</evidence>
<gene>
    <name evidence="32" type="ORF">SRAA_0268</name>
</gene>
<feature type="domain" description="Penicillin-binding protein transpeptidase" evidence="29">
    <location>
        <begin position="452"/>
        <end position="722"/>
    </location>
</feature>
<dbReference type="KEGG" id="cbaa:SRAA_0268"/>
<evidence type="ECO:0000256" key="8">
    <source>
        <dbReference type="ARBA" id="ARBA00022519"/>
    </source>
</evidence>
<dbReference type="STRING" id="1458425.SRAA_0268"/>
<dbReference type="OrthoDB" id="9766909at2"/>
<dbReference type="Gene3D" id="3.40.710.10">
    <property type="entry name" value="DD-peptidase/beta-lactamase superfamily"/>
    <property type="match status" value="2"/>
</dbReference>
<dbReference type="EMBL" id="AP014568">
    <property type="protein sequence ID" value="BAO80122.1"/>
    <property type="molecule type" value="Genomic_DNA"/>
</dbReference>
<dbReference type="RefSeq" id="WP_082039835.1">
    <property type="nucleotide sequence ID" value="NZ_AP014568.1"/>
</dbReference>
<comment type="similarity">
    <text evidence="3">In the C-terminal section; belongs to the transpeptidase family.</text>
</comment>
<comment type="similarity">
    <text evidence="4">In the N-terminal section; belongs to the glycosyltransferase 51 family.</text>
</comment>
<evidence type="ECO:0000256" key="1">
    <source>
        <dbReference type="ARBA" id="ARBA00004249"/>
    </source>
</evidence>
<evidence type="ECO:0000256" key="22">
    <source>
        <dbReference type="ARBA" id="ARBA00023316"/>
    </source>
</evidence>
<feature type="domain" description="Glycosyl transferase family 51" evidence="30">
    <location>
        <begin position="85"/>
        <end position="258"/>
    </location>
</feature>
<evidence type="ECO:0000256" key="5">
    <source>
        <dbReference type="ARBA" id="ARBA00012448"/>
    </source>
</evidence>
<feature type="transmembrane region" description="Helical" evidence="28">
    <location>
        <begin position="33"/>
        <end position="60"/>
    </location>
</feature>
<evidence type="ECO:0000259" key="29">
    <source>
        <dbReference type="Pfam" id="PF00905"/>
    </source>
</evidence>
<evidence type="ECO:0000256" key="23">
    <source>
        <dbReference type="ARBA" id="ARBA00034000"/>
    </source>
</evidence>
<dbReference type="GO" id="GO:0006508">
    <property type="term" value="P:proteolysis"/>
    <property type="evidence" value="ECO:0007669"/>
    <property type="project" value="UniProtKB-KW"/>
</dbReference>
<dbReference type="GO" id="GO:0008360">
    <property type="term" value="P:regulation of cell shape"/>
    <property type="evidence" value="ECO:0007669"/>
    <property type="project" value="UniProtKB-KW"/>
</dbReference>
<dbReference type="PANTHER" id="PTHR32282">
    <property type="entry name" value="BINDING PROTEIN TRANSPEPTIDASE, PUTATIVE-RELATED"/>
    <property type="match status" value="1"/>
</dbReference>
<keyword evidence="14" id="KW-0378">Hydrolase</keyword>
<dbReference type="GO" id="GO:0005886">
    <property type="term" value="C:plasma membrane"/>
    <property type="evidence" value="ECO:0007669"/>
    <property type="project" value="UniProtKB-SubCell"/>
</dbReference>
<keyword evidence="12" id="KW-0808">Transferase</keyword>
<evidence type="ECO:0000256" key="15">
    <source>
        <dbReference type="ARBA" id="ARBA00022960"/>
    </source>
</evidence>
<evidence type="ECO:0000256" key="19">
    <source>
        <dbReference type="ARBA" id="ARBA00023136"/>
    </source>
</evidence>
<evidence type="ECO:0000313" key="32">
    <source>
        <dbReference type="EMBL" id="BAO80122.1"/>
    </source>
</evidence>
<evidence type="ECO:0000256" key="16">
    <source>
        <dbReference type="ARBA" id="ARBA00022968"/>
    </source>
</evidence>
<evidence type="ECO:0000256" key="6">
    <source>
        <dbReference type="ARBA" id="ARBA00018638"/>
    </source>
</evidence>
<sequence length="804" mass="87513">MPASSPRDPATDTSRAASAGSKPRNLARRLQSIATTAFIAAAVAALSGVLVLGVAIALAYPKLPDVTSLSDYRPNLPLRVYARGGELIGEFGEERRNLIPYADIPPLMIHAVLAIEDERFFEHGGVDFRGVARAALANVFDPLSQGASTITMQVARNMFLTKDRTFLRKFYEVLLTFKLERLLSKEEILEIYMNQIFLGHRSFGFAAAAQTYFGKSLDQLTVAEAAMLAGLPKAPSAFNPISNPRRARIRQLHIIDQMLANGFINAEQAQAARVEPLQLRRIDPEQFINATHVAEMVRQQVFAQYGQAAYERGLRVHTTIDADQQRAAVRAVRQGVINFERRQHYRGPERFIELPADAAAREGAIDAALTAIPDDNGFFTAVVLEASARRVLLSRGEAEPIEITGTGLDSVRSGLAANAPPHLALRPGAVVRLVRDAQQRWAITQKPVVEAAFVAMDPRNGEIRALVGGFDFERNQFNRVVQAQRQAGSSIKPFIYSAALEHGVMASTLVNDAPLFFGAAITGGRAWEPRNYDGQFEGPMTVRTALARSRNIPSISVLKAVGPSNAQQWLTRFGFEAEKHPPFLAMALGAGSVTPLQLASAYGVFANGGFYTPPQLITRITDHQGRVLMQATPQSLATAQRVIPERNAFVMTQLMGEITRSGTAARVQSTLRRPDLYGKTGTTNDAVDVWFAGFHPTLSAVAWMGHDNPRNLGRNATGGSLALPIWIDFMREALAGVPVQQPSAPAGLMVAGGEWYYEEFAPGQGVATLGMATEEVTTDGSIEVAPPMAAEDRRNILDLFTRPN</sequence>
<dbReference type="InterPro" id="IPR001264">
    <property type="entry name" value="Glyco_trans_51"/>
</dbReference>
<dbReference type="Pfam" id="PF00912">
    <property type="entry name" value="Transgly"/>
    <property type="match status" value="1"/>
</dbReference>
<dbReference type="Gene3D" id="1.10.3810.10">
    <property type="entry name" value="Biosynthetic peptidoglycan transglycosylase-like"/>
    <property type="match status" value="1"/>
</dbReference>
<evidence type="ECO:0000256" key="24">
    <source>
        <dbReference type="ARBA" id="ARBA00044770"/>
    </source>
</evidence>
<dbReference type="HOGENOM" id="CLU_006354_2_4_4"/>
<keyword evidence="20" id="KW-0046">Antibiotic resistance</keyword>
<name>A0A060NGN2_9BURK</name>
<evidence type="ECO:0000256" key="4">
    <source>
        <dbReference type="ARBA" id="ARBA00007739"/>
    </source>
</evidence>
<dbReference type="EC" id="2.4.99.28" evidence="24"/>
<keyword evidence="9 32" id="KW-0121">Carboxypeptidase</keyword>
<dbReference type="GO" id="GO:0008955">
    <property type="term" value="F:peptidoglycan glycosyltransferase activity"/>
    <property type="evidence" value="ECO:0007669"/>
    <property type="project" value="UniProtKB-EC"/>
</dbReference>
<evidence type="ECO:0000259" key="31">
    <source>
        <dbReference type="Pfam" id="PF17092"/>
    </source>
</evidence>
<evidence type="ECO:0000256" key="10">
    <source>
        <dbReference type="ARBA" id="ARBA00022670"/>
    </source>
</evidence>
<dbReference type="GO" id="GO:0009002">
    <property type="term" value="F:serine-type D-Ala-D-Ala carboxypeptidase activity"/>
    <property type="evidence" value="ECO:0007669"/>
    <property type="project" value="UniProtKB-EC"/>
</dbReference>
<evidence type="ECO:0000256" key="7">
    <source>
        <dbReference type="ARBA" id="ARBA00022475"/>
    </source>
</evidence>
<dbReference type="GO" id="GO:0009252">
    <property type="term" value="P:peptidoglycan biosynthetic process"/>
    <property type="evidence" value="ECO:0007669"/>
    <property type="project" value="UniProtKB-UniPathway"/>
</dbReference>
<keyword evidence="7" id="KW-1003">Cell membrane</keyword>
<feature type="domain" description="Penicillin-binding protein OB-like" evidence="31">
    <location>
        <begin position="345"/>
        <end position="449"/>
    </location>
</feature>
<protein>
    <recommendedName>
        <fullName evidence="6">Penicillin-binding protein 1A</fullName>
        <ecNumber evidence="24">2.4.99.28</ecNumber>
        <ecNumber evidence="5">3.4.16.4</ecNumber>
    </recommendedName>
</protein>
<evidence type="ECO:0000256" key="13">
    <source>
        <dbReference type="ARBA" id="ARBA00022692"/>
    </source>
</evidence>
<evidence type="ECO:0000256" key="14">
    <source>
        <dbReference type="ARBA" id="ARBA00022801"/>
    </source>
</evidence>
<evidence type="ECO:0000256" key="12">
    <source>
        <dbReference type="ARBA" id="ARBA00022679"/>
    </source>
</evidence>
<keyword evidence="18 28" id="KW-1133">Transmembrane helix</keyword>
<dbReference type="PANTHER" id="PTHR32282:SF27">
    <property type="entry name" value="PENICILLIN-BINDING PROTEIN 1A"/>
    <property type="match status" value="1"/>
</dbReference>